<dbReference type="InterPro" id="IPR018764">
    <property type="entry name" value="RskA_C"/>
</dbReference>
<proteinExistence type="predicted"/>
<keyword evidence="4" id="KW-1185">Reference proteome</keyword>
<evidence type="ECO:0000313" key="3">
    <source>
        <dbReference type="EMBL" id="GAA3532309.1"/>
    </source>
</evidence>
<dbReference type="RefSeq" id="WP_346180685.1">
    <property type="nucleotide sequence ID" value="NZ_BAABCE010000002.1"/>
</dbReference>
<dbReference type="PANTHER" id="PTHR37461">
    <property type="entry name" value="ANTI-SIGMA-K FACTOR RSKA"/>
    <property type="match status" value="1"/>
</dbReference>
<sequence>MPAASTARQAREPAYARRQHERAENALEESRRVEQGAGEISTVLAAPDAAARSAALGDGATGTVIVSQDLDRAVFVASGMERPTHGRVYQLWFADGTAMRSAGLMAPERGDQTVLLRGPVDGASGMGITVEPAGGSRQPTSPPLALMSLPA</sequence>
<feature type="compositionally biased region" description="Basic and acidic residues" evidence="1">
    <location>
        <begin position="21"/>
        <end position="34"/>
    </location>
</feature>
<dbReference type="Proteomes" id="UP001500707">
    <property type="component" value="Unassembled WGS sequence"/>
</dbReference>
<evidence type="ECO:0000259" key="2">
    <source>
        <dbReference type="Pfam" id="PF10099"/>
    </source>
</evidence>
<protein>
    <recommendedName>
        <fullName evidence="2">Anti-sigma K factor RskA C-terminal domain-containing protein</fullName>
    </recommendedName>
</protein>
<dbReference type="PANTHER" id="PTHR37461:SF1">
    <property type="entry name" value="ANTI-SIGMA-K FACTOR RSKA"/>
    <property type="match status" value="1"/>
</dbReference>
<comment type="caution">
    <text evidence="3">The sequence shown here is derived from an EMBL/GenBank/DDBJ whole genome shotgun (WGS) entry which is preliminary data.</text>
</comment>
<feature type="region of interest" description="Disordered" evidence="1">
    <location>
        <begin position="130"/>
        <end position="151"/>
    </location>
</feature>
<dbReference type="EMBL" id="BAABCE010000002">
    <property type="protein sequence ID" value="GAA3532309.1"/>
    <property type="molecule type" value="Genomic_DNA"/>
</dbReference>
<organism evidence="3 4">
    <name type="scientific">Streptomyces osmaniensis</name>
    <dbReference type="NCBI Taxonomy" id="593134"/>
    <lineage>
        <taxon>Bacteria</taxon>
        <taxon>Bacillati</taxon>
        <taxon>Actinomycetota</taxon>
        <taxon>Actinomycetes</taxon>
        <taxon>Kitasatosporales</taxon>
        <taxon>Streptomycetaceae</taxon>
        <taxon>Streptomyces</taxon>
    </lineage>
</organism>
<reference evidence="4" key="1">
    <citation type="journal article" date="2019" name="Int. J. Syst. Evol. Microbiol.">
        <title>The Global Catalogue of Microorganisms (GCM) 10K type strain sequencing project: providing services to taxonomists for standard genome sequencing and annotation.</title>
        <authorList>
            <consortium name="The Broad Institute Genomics Platform"/>
            <consortium name="The Broad Institute Genome Sequencing Center for Infectious Disease"/>
            <person name="Wu L."/>
            <person name="Ma J."/>
        </authorList>
    </citation>
    <scope>NUCLEOTIDE SEQUENCE [LARGE SCALE GENOMIC DNA]</scope>
    <source>
        <strain evidence="4">JCM 17656</strain>
    </source>
</reference>
<name>A0ABP6VB03_9ACTN</name>
<evidence type="ECO:0000256" key="1">
    <source>
        <dbReference type="SAM" id="MobiDB-lite"/>
    </source>
</evidence>
<evidence type="ECO:0000313" key="4">
    <source>
        <dbReference type="Proteomes" id="UP001500707"/>
    </source>
</evidence>
<dbReference type="Pfam" id="PF10099">
    <property type="entry name" value="RskA_C"/>
    <property type="match status" value="1"/>
</dbReference>
<dbReference type="InterPro" id="IPR051474">
    <property type="entry name" value="Anti-sigma-K/W_factor"/>
</dbReference>
<feature type="domain" description="Anti-sigma K factor RskA C-terminal" evidence="2">
    <location>
        <begin position="19"/>
        <end position="142"/>
    </location>
</feature>
<gene>
    <name evidence="3" type="ORF">GCM10022295_12840</name>
</gene>
<feature type="region of interest" description="Disordered" evidence="1">
    <location>
        <begin position="1"/>
        <end position="34"/>
    </location>
</feature>
<accession>A0ABP6VB03</accession>